<feature type="domain" description="Malic enzyme NAD-binding" evidence="5">
    <location>
        <begin position="167"/>
        <end position="404"/>
    </location>
</feature>
<dbReference type="Pfam" id="PF01515">
    <property type="entry name" value="PTA_PTB"/>
    <property type="match status" value="1"/>
</dbReference>
<dbReference type="PANTHER" id="PTHR43237">
    <property type="entry name" value="NADP-DEPENDENT MALIC ENZYME"/>
    <property type="match status" value="1"/>
</dbReference>
<dbReference type="Gene3D" id="3.40.50.720">
    <property type="entry name" value="NAD(P)-binding Rossmann-like Domain"/>
    <property type="match status" value="1"/>
</dbReference>
<dbReference type="PIRSF" id="PIRSF036684">
    <property type="entry name" value="ME_PTA"/>
    <property type="match status" value="1"/>
</dbReference>
<evidence type="ECO:0000313" key="7">
    <source>
        <dbReference type="EMBL" id="MCE5973905.1"/>
    </source>
</evidence>
<dbReference type="InterPro" id="IPR042113">
    <property type="entry name" value="P_AcTrfase_dom1"/>
</dbReference>
<comment type="similarity">
    <text evidence="1">In the N-terminal section; belongs to the malic enzymes family.</text>
</comment>
<feature type="domain" description="Malic enzyme N-terminal" evidence="6">
    <location>
        <begin position="22"/>
        <end position="155"/>
    </location>
</feature>
<keyword evidence="3" id="KW-0560">Oxidoreductase</keyword>
<dbReference type="SMART" id="SM01274">
    <property type="entry name" value="malic"/>
    <property type="match status" value="1"/>
</dbReference>
<dbReference type="InterPro" id="IPR002505">
    <property type="entry name" value="PTA_PTB"/>
</dbReference>
<dbReference type="SUPFAM" id="SSF53659">
    <property type="entry name" value="Isocitrate/Isopropylmalate dehydrogenase-like"/>
    <property type="match status" value="1"/>
</dbReference>
<dbReference type="SMART" id="SM00919">
    <property type="entry name" value="Malic_M"/>
    <property type="match status" value="1"/>
</dbReference>
<evidence type="ECO:0000256" key="3">
    <source>
        <dbReference type="ARBA" id="ARBA00023002"/>
    </source>
</evidence>
<name>A0ABS8YXN7_9RHOB</name>
<dbReference type="Gene3D" id="3.40.50.10380">
    <property type="entry name" value="Malic enzyme, N-terminal domain"/>
    <property type="match status" value="1"/>
</dbReference>
<dbReference type="RefSeq" id="WP_233676880.1">
    <property type="nucleotide sequence ID" value="NZ_JAJUOS010000007.1"/>
</dbReference>
<dbReference type="InterPro" id="IPR036291">
    <property type="entry name" value="NAD(P)-bd_dom_sf"/>
</dbReference>
<dbReference type="InterPro" id="IPR042112">
    <property type="entry name" value="P_AcTrfase_dom2"/>
</dbReference>
<protein>
    <submittedName>
        <fullName evidence="7">NADP-dependent malic enzyme</fullName>
    </submittedName>
</protein>
<dbReference type="Pfam" id="PF03949">
    <property type="entry name" value="Malic_M"/>
    <property type="match status" value="1"/>
</dbReference>
<proteinExistence type="inferred from homology"/>
<keyword evidence="8" id="KW-1185">Reference proteome</keyword>
<dbReference type="Gene3D" id="3.40.50.10750">
    <property type="entry name" value="Isocitrate/Isopropylmalate dehydrogenase-like"/>
    <property type="match status" value="1"/>
</dbReference>
<evidence type="ECO:0000256" key="2">
    <source>
        <dbReference type="ARBA" id="ARBA00008756"/>
    </source>
</evidence>
<dbReference type="Proteomes" id="UP001521181">
    <property type="component" value="Unassembled WGS sequence"/>
</dbReference>
<evidence type="ECO:0000259" key="6">
    <source>
        <dbReference type="SMART" id="SM01274"/>
    </source>
</evidence>
<dbReference type="EMBL" id="JAJUOS010000007">
    <property type="protein sequence ID" value="MCE5973905.1"/>
    <property type="molecule type" value="Genomic_DNA"/>
</dbReference>
<dbReference type="SUPFAM" id="SSF51735">
    <property type="entry name" value="NAD(P)-binding Rossmann-fold domains"/>
    <property type="match status" value="1"/>
</dbReference>
<dbReference type="SUPFAM" id="SSF53223">
    <property type="entry name" value="Aminoacid dehydrogenase-like, N-terminal domain"/>
    <property type="match status" value="1"/>
</dbReference>
<evidence type="ECO:0000259" key="5">
    <source>
        <dbReference type="SMART" id="SM00919"/>
    </source>
</evidence>
<dbReference type="InterPro" id="IPR012301">
    <property type="entry name" value="Malic_N_dom"/>
</dbReference>
<gene>
    <name evidence="7" type="ORF">LZA78_10465</name>
</gene>
<keyword evidence="4" id="KW-0511">Multifunctional enzyme</keyword>
<evidence type="ECO:0000256" key="4">
    <source>
        <dbReference type="ARBA" id="ARBA00023268"/>
    </source>
</evidence>
<dbReference type="Pfam" id="PF00390">
    <property type="entry name" value="malic"/>
    <property type="match status" value="1"/>
</dbReference>
<dbReference type="InterPro" id="IPR037062">
    <property type="entry name" value="Malic_N_dom_sf"/>
</dbReference>
<dbReference type="CDD" id="cd05311">
    <property type="entry name" value="NAD_bind_2_malic_enz"/>
    <property type="match status" value="1"/>
</dbReference>
<dbReference type="InterPro" id="IPR045213">
    <property type="entry name" value="Malic_NAD-bd_bact_type"/>
</dbReference>
<dbReference type="InterPro" id="IPR051674">
    <property type="entry name" value="Malate_Decarboxylase"/>
</dbReference>
<reference evidence="7 8" key="1">
    <citation type="submission" date="2021-12" db="EMBL/GenBank/DDBJ databases">
        <title>Sinirhodobacter sp. WL0062 is a bacterium isolated from seawater.</title>
        <authorList>
            <person name="Wang L."/>
            <person name="He W."/>
            <person name="Zhang D.-F."/>
        </authorList>
    </citation>
    <scope>NUCLEOTIDE SEQUENCE [LARGE SCALE GENOMIC DNA]</scope>
    <source>
        <strain evidence="7 8">WL0062</strain>
    </source>
</reference>
<dbReference type="InterPro" id="IPR012188">
    <property type="entry name" value="ME_PTA"/>
</dbReference>
<accession>A0ABS8YXN7</accession>
<dbReference type="Gene3D" id="3.40.50.10950">
    <property type="match status" value="1"/>
</dbReference>
<evidence type="ECO:0000313" key="8">
    <source>
        <dbReference type="Proteomes" id="UP001521181"/>
    </source>
</evidence>
<dbReference type="InterPro" id="IPR046346">
    <property type="entry name" value="Aminoacid_DH-like_N_sf"/>
</dbReference>
<comment type="similarity">
    <text evidence="2">In the C-terminal section; belongs to the phosphate acetyltransferase and butyryltransferase family.</text>
</comment>
<dbReference type="PANTHER" id="PTHR43237:SF4">
    <property type="entry name" value="NADP-DEPENDENT MALIC ENZYME"/>
    <property type="match status" value="1"/>
</dbReference>
<sequence>MTDGRHEAGRHPALDYHEYPKPGKLEIRATKPLANGRDLSLAYSPGVAEACLEIKADPSTAARYTARGNLVAVVSNGTAVLGLGNIGALASKPVMEGKAVLFKKFANIDCFDIELDQPDPEKLAEIVCAMEPSFGAINLEDIKAPDCFIVEKICRERMNIPVFHDDQHGTAIVVGAAATNALRIAGKKFDEIKIVSTGGGAAGIACLNMLLKLGVKRENVWLCDIHGLVYEGREVDMNPQKAAYAQKTDLRTLDQVAEGADMFLGLSGPGVLTKEMVAKMTDRPIVFALANPTPEILPDQVREVAPEAIIATGRSDFPNQVNNVLCFPFIFRGALDVGATTINDEMQLACIEGIAALARATTSAEAAAAYRGEKLTFGADYLIPKPFDPRLIGVVASAVAKAAMETGVAIRPIEDLSAYKRKLDGSVFKSALLMRPVFEAAATATRRILFTEGEDERVLRAANAMMEETTDRPILIGRPEVIERRCERAGLPLKLSDLEIVNPENDPRYRDYWETYHRLMARRGVTPDLARAIMRTNTTAIGAVAVYRGDADSMICGTFGQYLWHLNYIRQVLARGGLHPVGALSLMILEDGPLFIADTHVHHEPTPAEITETVLGAARHVRRFGLTPKIALCSHSQFGNLETDSGRRMRAAMEMLDAREPDFVYEGEMHIDAALDPAIRSRLLPDSRMQGTANVLVFANTDAASGVRNILKAKAGGLEVGPLLMGMGNKAHIVTPSITARGLLNMSAIAGTPVAHYS</sequence>
<comment type="caution">
    <text evidence="7">The sequence shown here is derived from an EMBL/GenBank/DDBJ whole genome shotgun (WGS) entry which is preliminary data.</text>
</comment>
<evidence type="ECO:0000256" key="1">
    <source>
        <dbReference type="ARBA" id="ARBA00007686"/>
    </source>
</evidence>
<organism evidence="7 8">
    <name type="scientific">Rhodobacter flavimaris</name>
    <dbReference type="NCBI Taxonomy" id="2907145"/>
    <lineage>
        <taxon>Bacteria</taxon>
        <taxon>Pseudomonadati</taxon>
        <taxon>Pseudomonadota</taxon>
        <taxon>Alphaproteobacteria</taxon>
        <taxon>Rhodobacterales</taxon>
        <taxon>Rhodobacter group</taxon>
        <taxon>Rhodobacter</taxon>
    </lineage>
</organism>
<dbReference type="InterPro" id="IPR012302">
    <property type="entry name" value="Malic_NAD-bd"/>
</dbReference>